<organism evidence="2">
    <name type="scientific">Phaeomonas parva</name>
    <dbReference type="NCBI Taxonomy" id="124430"/>
    <lineage>
        <taxon>Eukaryota</taxon>
        <taxon>Sar</taxon>
        <taxon>Stramenopiles</taxon>
        <taxon>Ochrophyta</taxon>
        <taxon>Pinguiophyceae</taxon>
        <taxon>Pinguiochrysidales</taxon>
        <taxon>Pinguiochrysidaceae</taxon>
        <taxon>Phaeomonas</taxon>
    </lineage>
</organism>
<name>A0A7S1UIN3_9STRA</name>
<evidence type="ECO:0000313" key="2">
    <source>
        <dbReference type="EMBL" id="CAD9269377.1"/>
    </source>
</evidence>
<dbReference type="InterPro" id="IPR029063">
    <property type="entry name" value="SAM-dependent_MTases_sf"/>
</dbReference>
<gene>
    <name evidence="2" type="ORF">PPAR1163_LOCUS27814</name>
</gene>
<dbReference type="InterPro" id="IPR013216">
    <property type="entry name" value="Methyltransf_11"/>
</dbReference>
<feature type="domain" description="Methyltransferase type 11" evidence="1">
    <location>
        <begin position="104"/>
        <end position="206"/>
    </location>
</feature>
<reference evidence="2" key="1">
    <citation type="submission" date="2021-01" db="EMBL/GenBank/DDBJ databases">
        <authorList>
            <person name="Corre E."/>
            <person name="Pelletier E."/>
            <person name="Niang G."/>
            <person name="Scheremetjew M."/>
            <person name="Finn R."/>
            <person name="Kale V."/>
            <person name="Holt S."/>
            <person name="Cochrane G."/>
            <person name="Meng A."/>
            <person name="Brown T."/>
            <person name="Cohen L."/>
        </authorList>
    </citation>
    <scope>NUCLEOTIDE SEQUENCE</scope>
    <source>
        <strain evidence="2">CCMP2877</strain>
    </source>
</reference>
<accession>A0A7S1UIN3</accession>
<dbReference type="PANTHER" id="PTHR43591:SF99">
    <property type="entry name" value="OS06G0646000 PROTEIN"/>
    <property type="match status" value="1"/>
</dbReference>
<dbReference type="EMBL" id="HBGJ01044154">
    <property type="protein sequence ID" value="CAD9269377.1"/>
    <property type="molecule type" value="Transcribed_RNA"/>
</dbReference>
<dbReference type="Pfam" id="PF08241">
    <property type="entry name" value="Methyltransf_11"/>
    <property type="match status" value="1"/>
</dbReference>
<dbReference type="GO" id="GO:0008757">
    <property type="term" value="F:S-adenosylmethionine-dependent methyltransferase activity"/>
    <property type="evidence" value="ECO:0007669"/>
    <property type="project" value="InterPro"/>
</dbReference>
<dbReference type="Gene3D" id="3.40.50.150">
    <property type="entry name" value="Vaccinia Virus protein VP39"/>
    <property type="match status" value="1"/>
</dbReference>
<protein>
    <recommendedName>
        <fullName evidence="1">Methyltransferase type 11 domain-containing protein</fullName>
    </recommendedName>
</protein>
<dbReference type="SUPFAM" id="SSF53335">
    <property type="entry name" value="S-adenosyl-L-methionine-dependent methyltransferases"/>
    <property type="match status" value="1"/>
</dbReference>
<dbReference type="AlphaFoldDB" id="A0A7S1UIN3"/>
<proteinExistence type="predicted"/>
<sequence>MVRRAGDGALYFDLVTEDEQPPPTVRSLLAGAVQRGLPFNNRVQAVGQEMFRSPALSFFYERGWRQQFALAGFRPEEEEFAEILEFFGPAVAAARDEGNAVAVLDLSCGSGLWTRRLLRSGVFDTVFAGDYSEVMLAETLNRLKADDLSAAGPTAPIAVRLDAAALPFQSGGLDLIHAGAALHCWPNLDGSVAEVYRALATGGRFYATTFTTTAYGMSPRLTRGGRTGYKFFEGVGELTDLMVAAGFKKEDVDVRIVGASCAVVKCVKS</sequence>
<evidence type="ECO:0000259" key="1">
    <source>
        <dbReference type="Pfam" id="PF08241"/>
    </source>
</evidence>
<dbReference type="CDD" id="cd02440">
    <property type="entry name" value="AdoMet_MTases"/>
    <property type="match status" value="1"/>
</dbReference>
<dbReference type="PANTHER" id="PTHR43591">
    <property type="entry name" value="METHYLTRANSFERASE"/>
    <property type="match status" value="1"/>
</dbReference>